<organism evidence="2 3">
    <name type="scientific">Akkermansia glycaniphila</name>
    <dbReference type="NCBI Taxonomy" id="1679444"/>
    <lineage>
        <taxon>Bacteria</taxon>
        <taxon>Pseudomonadati</taxon>
        <taxon>Verrucomicrobiota</taxon>
        <taxon>Verrucomicrobiia</taxon>
        <taxon>Verrucomicrobiales</taxon>
        <taxon>Akkermansiaceae</taxon>
        <taxon>Akkermansia</taxon>
    </lineage>
</organism>
<dbReference type="AlphaFoldDB" id="A0A1H6LWE6"/>
<name>A0A1H6LWE6_9BACT</name>
<sequence length="149" mass="17056">MKYTSETIPVIRCYEQVRGIYRRIYIRLGLLAAAFAASLAAFSLAGEDIPFIAFAIFVVAVVIVAILPGILSLYGIPCPRCRHTRTWFSIGPWWDRQLRLRCTRCHTNYQTDCGFSFWTGYPTRRHIHEMPPPTAERPAATKIFTRKSS</sequence>
<evidence type="ECO:0000313" key="3">
    <source>
        <dbReference type="Proteomes" id="UP000176204"/>
    </source>
</evidence>
<keyword evidence="1" id="KW-0472">Membrane</keyword>
<gene>
    <name evidence="2" type="ORF">PYTT_1495</name>
</gene>
<keyword evidence="1" id="KW-1133">Transmembrane helix</keyword>
<keyword evidence="1" id="KW-0812">Transmembrane</keyword>
<reference evidence="3" key="1">
    <citation type="submission" date="2016-09" db="EMBL/GenBank/DDBJ databases">
        <authorList>
            <person name="Koehorst J."/>
        </authorList>
    </citation>
    <scope>NUCLEOTIDE SEQUENCE [LARGE SCALE GENOMIC DNA]</scope>
</reference>
<evidence type="ECO:0000313" key="2">
    <source>
        <dbReference type="EMBL" id="SEH89179.1"/>
    </source>
</evidence>
<proteinExistence type="predicted"/>
<dbReference type="RefSeq" id="WP_141675873.1">
    <property type="nucleotide sequence ID" value="NZ_LIGX01000035.1"/>
</dbReference>
<feature type="transmembrane region" description="Helical" evidence="1">
    <location>
        <begin position="24"/>
        <end position="45"/>
    </location>
</feature>
<dbReference type="STRING" id="1679444.PYTT_1495"/>
<dbReference type="Proteomes" id="UP000176204">
    <property type="component" value="Chromosome I"/>
</dbReference>
<keyword evidence="3" id="KW-1185">Reference proteome</keyword>
<dbReference type="KEGG" id="agl:PYTT_1495"/>
<protein>
    <submittedName>
        <fullName evidence="2">Uncharacterized protein</fullName>
    </submittedName>
</protein>
<accession>A0A1H6LWE6</accession>
<feature type="transmembrane region" description="Helical" evidence="1">
    <location>
        <begin position="51"/>
        <end position="76"/>
    </location>
</feature>
<evidence type="ECO:0000256" key="1">
    <source>
        <dbReference type="SAM" id="Phobius"/>
    </source>
</evidence>
<dbReference type="EMBL" id="LT629973">
    <property type="protein sequence ID" value="SEH89179.1"/>
    <property type="molecule type" value="Genomic_DNA"/>
</dbReference>